<feature type="repeat" description="WD" evidence="3">
    <location>
        <begin position="752"/>
        <end position="784"/>
    </location>
</feature>
<dbReference type="SMART" id="SM00320">
    <property type="entry name" value="WD40"/>
    <property type="match status" value="8"/>
</dbReference>
<dbReference type="InterPro" id="IPR001680">
    <property type="entry name" value="WD40_rpt"/>
</dbReference>
<dbReference type="SUPFAM" id="SSF141571">
    <property type="entry name" value="Pentapeptide repeat-like"/>
    <property type="match status" value="1"/>
</dbReference>
<dbReference type="VEuPathDB" id="FungiDB:RhiirA1_470104"/>
<name>A0A2N1NB44_9GLOM</name>
<dbReference type="GO" id="GO:1990234">
    <property type="term" value="C:transferase complex"/>
    <property type="evidence" value="ECO:0007669"/>
    <property type="project" value="UniProtKB-ARBA"/>
</dbReference>
<dbReference type="InterPro" id="IPR000719">
    <property type="entry name" value="Prot_kinase_dom"/>
</dbReference>
<dbReference type="InterPro" id="IPR011990">
    <property type="entry name" value="TPR-like_helical_dom_sf"/>
</dbReference>
<dbReference type="Gene3D" id="2.160.20.80">
    <property type="entry name" value="E3 ubiquitin-protein ligase SopA"/>
    <property type="match status" value="1"/>
</dbReference>
<dbReference type="InterPro" id="IPR011659">
    <property type="entry name" value="WD40"/>
</dbReference>
<dbReference type="InterPro" id="IPR011009">
    <property type="entry name" value="Kinase-like_dom_sf"/>
</dbReference>
<dbReference type="InterPro" id="IPR036322">
    <property type="entry name" value="WD40_repeat_dom_sf"/>
</dbReference>
<reference evidence="5 6" key="1">
    <citation type="submission" date="2016-04" db="EMBL/GenBank/DDBJ databases">
        <title>Genome analyses suggest a sexual origin of heterokaryosis in a supposedly ancient asexual fungus.</title>
        <authorList>
            <person name="Ropars J."/>
            <person name="Sedzielewska K."/>
            <person name="Noel J."/>
            <person name="Charron P."/>
            <person name="Farinelli L."/>
            <person name="Marton T."/>
            <person name="Kruger M."/>
            <person name="Pelin A."/>
            <person name="Brachmann A."/>
            <person name="Corradi N."/>
        </authorList>
    </citation>
    <scope>NUCLEOTIDE SEQUENCE [LARGE SCALE GENOMIC DNA]</scope>
    <source>
        <strain evidence="5 6">C2</strain>
    </source>
</reference>
<feature type="repeat" description="WD" evidence="3">
    <location>
        <begin position="626"/>
        <end position="667"/>
    </location>
</feature>
<dbReference type="InterPro" id="IPR020472">
    <property type="entry name" value="WD40_PAC1"/>
</dbReference>
<evidence type="ECO:0000256" key="2">
    <source>
        <dbReference type="ARBA" id="ARBA00022737"/>
    </source>
</evidence>
<feature type="repeat" description="WD" evidence="3">
    <location>
        <begin position="668"/>
        <end position="709"/>
    </location>
</feature>
<feature type="repeat" description="WD" evidence="3">
    <location>
        <begin position="796"/>
        <end position="835"/>
    </location>
</feature>
<dbReference type="Pfam" id="PF07676">
    <property type="entry name" value="PD40"/>
    <property type="match status" value="1"/>
</dbReference>
<feature type="repeat" description="WD" evidence="3">
    <location>
        <begin position="995"/>
        <end position="1036"/>
    </location>
</feature>
<gene>
    <name evidence="5" type="ORF">RhiirC2_849433</name>
</gene>
<dbReference type="InterPro" id="IPR001245">
    <property type="entry name" value="Ser-Thr/Tyr_kinase_cat_dom"/>
</dbReference>
<dbReference type="SUPFAM" id="SSF56112">
    <property type="entry name" value="Protein kinase-like (PK-like)"/>
    <property type="match status" value="1"/>
</dbReference>
<dbReference type="Pfam" id="PF07714">
    <property type="entry name" value="PK_Tyr_Ser-Thr"/>
    <property type="match status" value="1"/>
</dbReference>
<feature type="repeat" description="WD" evidence="3">
    <location>
        <begin position="959"/>
        <end position="993"/>
    </location>
</feature>
<dbReference type="VEuPathDB" id="FungiDB:RhiirA1_316605"/>
<dbReference type="VEuPathDB" id="FungiDB:FUN_020888"/>
<keyword evidence="1 3" id="KW-0853">WD repeat</keyword>
<dbReference type="VEuPathDB" id="FungiDB:RhiirFUN_000272"/>
<dbReference type="PROSITE" id="PS50294">
    <property type="entry name" value="WD_REPEATS_REGION"/>
    <property type="match status" value="6"/>
</dbReference>
<dbReference type="EMBL" id="LLXL01000551">
    <property type="protein sequence ID" value="PKK71054.1"/>
    <property type="molecule type" value="Genomic_DNA"/>
</dbReference>
<reference evidence="5 6" key="2">
    <citation type="submission" date="2017-10" db="EMBL/GenBank/DDBJ databases">
        <title>Extensive intraspecific genome diversity in a model arbuscular mycorrhizal fungus.</title>
        <authorList>
            <person name="Chen E.C.H."/>
            <person name="Morin E."/>
            <person name="Baudet D."/>
            <person name="Noel J."/>
            <person name="Ndikumana S."/>
            <person name="Charron P."/>
            <person name="St-Onge C."/>
            <person name="Giorgi J."/>
            <person name="Grigoriev I.V."/>
            <person name="Roux C."/>
            <person name="Martin F.M."/>
            <person name="Corradi N."/>
        </authorList>
    </citation>
    <scope>NUCLEOTIDE SEQUENCE [LARGE SCALE GENOMIC DNA]</scope>
    <source>
        <strain evidence="5 6">C2</strain>
    </source>
</reference>
<proteinExistence type="predicted"/>
<organism evidence="5 6">
    <name type="scientific">Rhizophagus irregularis</name>
    <dbReference type="NCBI Taxonomy" id="588596"/>
    <lineage>
        <taxon>Eukaryota</taxon>
        <taxon>Fungi</taxon>
        <taxon>Fungi incertae sedis</taxon>
        <taxon>Mucoromycota</taxon>
        <taxon>Glomeromycotina</taxon>
        <taxon>Glomeromycetes</taxon>
        <taxon>Glomerales</taxon>
        <taxon>Glomeraceae</taxon>
        <taxon>Rhizophagus</taxon>
    </lineage>
</organism>
<dbReference type="Gene3D" id="1.10.510.10">
    <property type="entry name" value="Transferase(Phosphotransferase) domain 1"/>
    <property type="match status" value="1"/>
</dbReference>
<dbReference type="AlphaFoldDB" id="A0A2N1NB44"/>
<comment type="caution">
    <text evidence="5">The sequence shown here is derived from an EMBL/GenBank/DDBJ whole genome shotgun (WGS) entry which is preliminary data.</text>
</comment>
<protein>
    <submittedName>
        <fullName evidence="5">WD40 repeat-like protein</fullName>
    </submittedName>
</protein>
<evidence type="ECO:0000313" key="6">
    <source>
        <dbReference type="Proteomes" id="UP000233469"/>
    </source>
</evidence>
<dbReference type="GO" id="GO:0004672">
    <property type="term" value="F:protein kinase activity"/>
    <property type="evidence" value="ECO:0007669"/>
    <property type="project" value="InterPro"/>
</dbReference>
<dbReference type="PRINTS" id="PR00320">
    <property type="entry name" value="GPROTEINBRPT"/>
</dbReference>
<dbReference type="Pfam" id="PF00400">
    <property type="entry name" value="WD40"/>
    <property type="match status" value="7"/>
</dbReference>
<evidence type="ECO:0000259" key="4">
    <source>
        <dbReference type="PROSITE" id="PS50011"/>
    </source>
</evidence>
<dbReference type="Pfam" id="PF08238">
    <property type="entry name" value="Sel1"/>
    <property type="match status" value="3"/>
</dbReference>
<dbReference type="Gene3D" id="1.25.40.10">
    <property type="entry name" value="Tetratricopeptide repeat domain"/>
    <property type="match status" value="1"/>
</dbReference>
<dbReference type="InterPro" id="IPR015943">
    <property type="entry name" value="WD40/YVTN_repeat-like_dom_sf"/>
</dbReference>
<dbReference type="SUPFAM" id="SSF81901">
    <property type="entry name" value="HCP-like"/>
    <property type="match status" value="1"/>
</dbReference>
<keyword evidence="2" id="KW-0677">Repeat</keyword>
<dbReference type="InterPro" id="IPR001646">
    <property type="entry name" value="5peptide_repeat"/>
</dbReference>
<evidence type="ECO:0000313" key="5">
    <source>
        <dbReference type="EMBL" id="PKK71054.1"/>
    </source>
</evidence>
<sequence length="1132" mass="128860">MYNDEWLKHQREVDFHENIIRFYGITTDQDKNYILVMEYADGGTLRNFLKEYFSNLNWDDKFNLALQLAYAVVCLHDEGIVHRDLHSGNVLVHQNNVIKLADFGLSKRIEEASTINSKIFGMIPYIDPKRFDRQINDKNQIQIYQLNEKSDVYSVGILLWEISSGMIPFHNEPYDISLIMGISQGFRETPVPDTPIAYTKLYTDCWNGEPDNRPTMNKVVDQLKLLLSHETIGNDQTDNSEDIVHDNTTEQQSFNSDNINNSSTSSTGFSNLATSELVKCLKTPLRIGTEINKGNAIELYEKAANLGNTQMYKMGEGVNLDYEKPFKLFEESYKGEYLNGIFMLGYCYSNGIGTSVDRHKAFELYEKAADLGHNVALYNLALMFKEGEIIDKNYGKASELFKKLYKMYLFRDNNQYSFLYNSLLEYFVARAIYEDINESEEIQQEFLKADAIINKLKPLGEQSVIQFLAECIQEESFKNQLHEFIKRSKTDESFQNVAANAITLLVKAGVLFKGADLNGIRIPGADLSYGMFDHAQFQGADLRNVHLQGAWLQKVNFNHANMTGIEFGENPFLVLKNLDTGYHKADHDGISCCYSQNEKFLVGATRDTIILYNAETYKEIWRSYDFEEHTDKILSVSISPNGKYVVSGSRDRTVRLWSVREKRLLHGFKEHKGDVNSVSFSSNSNLIVSGSMDNMVYLWSVNEKKLVHAFKGHNGGVSSVSFSPNNEFIVSGSKNGMICLWSIKERKLLHTFKAYKDEIASTLFSPNGELIISGSWDCTVNLWSWSLEEIKLLHVFCGHTDRVTSVSSNSNYVASGGIDGKIRLWSIKNKEKFTHSLGREWIVDSFGILRGLHSSDYWPAFSPDGKFIALGRDNLIHLSTKENQNPFFTFEAEESPEWKFNCISISPNSEFIAAGPWIEGGSLGNYYGIKLFSVKEKELRKLLATFNHQISFGHERPCIECVAFSPDNEFIITGGWNYTVTLWSIKDSNKPQKIFDEHKNIICDVKFSPDGKLIASASRDCTVRIWSSSSDSKSLAVIRGFIGCVSHIAWNKTSEGLFLHTINSSENVGNGNKFYRYWQIEQDGDGHKLQVKLRWVPYQSALTTYNARIQNVNGLSPMNEKLLIQYGATKKE</sequence>
<feature type="domain" description="Protein kinase" evidence="4">
    <location>
        <begin position="1"/>
        <end position="232"/>
    </location>
</feature>
<dbReference type="PANTHER" id="PTHR22847">
    <property type="entry name" value="WD40 REPEAT PROTEIN"/>
    <property type="match status" value="1"/>
</dbReference>
<dbReference type="PROSITE" id="PS50082">
    <property type="entry name" value="WD_REPEATS_2"/>
    <property type="match status" value="7"/>
</dbReference>
<feature type="repeat" description="WD" evidence="3">
    <location>
        <begin position="710"/>
        <end position="751"/>
    </location>
</feature>
<evidence type="ECO:0000256" key="3">
    <source>
        <dbReference type="PROSITE-ProRule" id="PRU00221"/>
    </source>
</evidence>
<dbReference type="VEuPathDB" id="FungiDB:RhiirA1_450469"/>
<dbReference type="GO" id="GO:0005524">
    <property type="term" value="F:ATP binding"/>
    <property type="evidence" value="ECO:0007669"/>
    <property type="project" value="InterPro"/>
</dbReference>
<evidence type="ECO:0000256" key="1">
    <source>
        <dbReference type="ARBA" id="ARBA00022574"/>
    </source>
</evidence>
<accession>A0A2N1NB44</accession>
<dbReference type="SMART" id="SM00671">
    <property type="entry name" value="SEL1"/>
    <property type="match status" value="3"/>
</dbReference>
<dbReference type="Pfam" id="PF00805">
    <property type="entry name" value="Pentapeptide"/>
    <property type="match status" value="1"/>
</dbReference>
<dbReference type="InterPro" id="IPR006597">
    <property type="entry name" value="Sel1-like"/>
</dbReference>
<dbReference type="SUPFAM" id="SSF50978">
    <property type="entry name" value="WD40 repeat-like"/>
    <property type="match status" value="1"/>
</dbReference>
<dbReference type="PROSITE" id="PS50011">
    <property type="entry name" value="PROTEIN_KINASE_DOM"/>
    <property type="match status" value="1"/>
</dbReference>
<dbReference type="Proteomes" id="UP000233469">
    <property type="component" value="Unassembled WGS sequence"/>
</dbReference>
<dbReference type="PANTHER" id="PTHR22847:SF637">
    <property type="entry name" value="WD REPEAT DOMAIN 5B"/>
    <property type="match status" value="1"/>
</dbReference>
<dbReference type="Gene3D" id="2.130.10.10">
    <property type="entry name" value="YVTN repeat-like/Quinoprotein amine dehydrogenase"/>
    <property type="match status" value="3"/>
</dbReference>
<dbReference type="CDD" id="cd00200">
    <property type="entry name" value="WD40"/>
    <property type="match status" value="1"/>
</dbReference>